<dbReference type="OrthoDB" id="9812625at2"/>
<feature type="domain" description="Aldehyde dehydrogenase" evidence="4">
    <location>
        <begin position="15"/>
        <end position="479"/>
    </location>
</feature>
<dbReference type="CDD" id="cd07085">
    <property type="entry name" value="ALDH_F6_MMSDH"/>
    <property type="match status" value="1"/>
</dbReference>
<dbReference type="SUPFAM" id="SSF53720">
    <property type="entry name" value="ALDH-like"/>
    <property type="match status" value="1"/>
</dbReference>
<dbReference type="InterPro" id="IPR016162">
    <property type="entry name" value="Ald_DH_N"/>
</dbReference>
<dbReference type="InterPro" id="IPR016161">
    <property type="entry name" value="Ald_DH/histidinol_DH"/>
</dbReference>
<evidence type="ECO:0000256" key="3">
    <source>
        <dbReference type="ARBA" id="ARBA00023027"/>
    </source>
</evidence>
<dbReference type="AlphaFoldDB" id="A0A806XD41"/>
<dbReference type="KEGG" id="kle:AO703_18095"/>
<organism evidence="5 6">
    <name type="scientific">[Enterobacter] lignolyticus</name>
    <dbReference type="NCBI Taxonomy" id="1334193"/>
    <lineage>
        <taxon>Bacteria</taxon>
        <taxon>Pseudomonadati</taxon>
        <taxon>Pseudomonadota</taxon>
        <taxon>Gammaproteobacteria</taxon>
        <taxon>Enterobacterales</taxon>
        <taxon>Enterobacteriaceae</taxon>
        <taxon>Pluralibacter</taxon>
    </lineage>
</organism>
<dbReference type="InterPro" id="IPR010061">
    <property type="entry name" value="MeMal-semiAld_DH"/>
</dbReference>
<dbReference type="Pfam" id="PF00171">
    <property type="entry name" value="Aldedh"/>
    <property type="match status" value="1"/>
</dbReference>
<evidence type="ECO:0000313" key="6">
    <source>
        <dbReference type="Proteomes" id="UP000069162"/>
    </source>
</evidence>
<dbReference type="FunFam" id="3.40.605.10:FF:000003">
    <property type="entry name" value="Methylmalonate-semialdehyde dehydrogenase [acylating]"/>
    <property type="match status" value="1"/>
</dbReference>
<dbReference type="Proteomes" id="UP000069162">
    <property type="component" value="Chromosome"/>
</dbReference>
<dbReference type="GO" id="GO:0004491">
    <property type="term" value="F:methylmalonate-semialdehyde dehydrogenase (acylating, NAD) activity"/>
    <property type="evidence" value="ECO:0007669"/>
    <property type="project" value="UniProtKB-EC"/>
</dbReference>
<keyword evidence="3" id="KW-0520">NAD</keyword>
<dbReference type="PANTHER" id="PTHR43866">
    <property type="entry name" value="MALONATE-SEMIALDEHYDE DEHYDROGENASE"/>
    <property type="match status" value="1"/>
</dbReference>
<keyword evidence="2" id="KW-0560">Oxidoreductase</keyword>
<proteinExistence type="predicted"/>
<accession>A0A806XD41</accession>
<evidence type="ECO:0000313" key="5">
    <source>
        <dbReference type="EMBL" id="ALR78982.1"/>
    </source>
</evidence>
<sequence length="499" mass="53712">MTTTYSHWIAGQTVEGQSGRFSHVYHPAKGEVCASLPLANEDEVNAVVAVAQAAFPAWATTPALRRARVMFKFKALLESHAEEMTQAIAQEHGKVKDDAYGELVRGIEVVEFACGAPHLLKGEMAENVGTNVDSYSLRQPLGVVAGITPFNFPAMVPMWMFPMALVAGNCFILKPSEKVPGAAMLIARLLKEAGLPDGVFNVLHGDKAAVDAILNHPGIQAVSFVGSTPIARHIYATGTANGKRVQALGGAKNHMVIMPDADVNQVADALMGAAYGSAGERCMAISVAVAVGDETADKLVATLAPRIRTLKIGAWDMQGVEMGPLITREHRDKVKGYIDLGVQEGAKLLVDGRGFMAPDNKTGFFIGGSLFDHVTPNMRIYQEEIFGPVLAVVRVSNYEEAVKLINEHAFGNGTAIFTQNGDTARNFVHRIQVGMVGVNVPLPVPMAFMSFGGWKQSLFGDHHAYGAEGIRFYTKLKTVTERWPQSLHGGAEFVMPTMK</sequence>
<dbReference type="GO" id="GO:0006574">
    <property type="term" value="P:L-valine catabolic process"/>
    <property type="evidence" value="ECO:0007669"/>
    <property type="project" value="TreeGrafter"/>
</dbReference>
<dbReference type="GO" id="GO:0006210">
    <property type="term" value="P:thymine catabolic process"/>
    <property type="evidence" value="ECO:0007669"/>
    <property type="project" value="TreeGrafter"/>
</dbReference>
<dbReference type="InterPro" id="IPR016160">
    <property type="entry name" value="Ald_DH_CS_CYS"/>
</dbReference>
<dbReference type="NCBIfam" id="TIGR01722">
    <property type="entry name" value="MMSDH"/>
    <property type="match status" value="1"/>
</dbReference>
<dbReference type="EMBL" id="CP012871">
    <property type="protein sequence ID" value="ALR78982.1"/>
    <property type="molecule type" value="Genomic_DNA"/>
</dbReference>
<dbReference type="InterPro" id="IPR015590">
    <property type="entry name" value="Aldehyde_DH_dom"/>
</dbReference>
<dbReference type="PANTHER" id="PTHR43866:SF4">
    <property type="entry name" value="MALONATE-SEMIALDEHYDE DEHYDROGENASE"/>
    <property type="match status" value="1"/>
</dbReference>
<dbReference type="InterPro" id="IPR016163">
    <property type="entry name" value="Ald_DH_C"/>
</dbReference>
<gene>
    <name evidence="5" type="ORF">AO703_18095</name>
</gene>
<dbReference type="Gene3D" id="3.40.309.10">
    <property type="entry name" value="Aldehyde Dehydrogenase, Chain A, domain 2"/>
    <property type="match status" value="1"/>
</dbReference>
<dbReference type="Gene3D" id="3.40.605.10">
    <property type="entry name" value="Aldehyde Dehydrogenase, Chain A, domain 1"/>
    <property type="match status" value="1"/>
</dbReference>
<evidence type="ECO:0000256" key="2">
    <source>
        <dbReference type="ARBA" id="ARBA00023002"/>
    </source>
</evidence>
<dbReference type="FunFam" id="3.40.309.10:FF:000002">
    <property type="entry name" value="Methylmalonate-semialdehyde dehydrogenase (Acylating)"/>
    <property type="match status" value="1"/>
</dbReference>
<protein>
    <recommendedName>
        <fullName evidence="1">methylmalonate-semialdehyde dehydrogenase (CoA acylating)</fullName>
        <ecNumber evidence="1">1.2.1.27</ecNumber>
    </recommendedName>
</protein>
<name>A0A806XD41_9ENTR</name>
<evidence type="ECO:0000259" key="4">
    <source>
        <dbReference type="Pfam" id="PF00171"/>
    </source>
</evidence>
<reference evidence="6" key="1">
    <citation type="submission" date="2015-10" db="EMBL/GenBank/DDBJ databases">
        <title>Complete Genome Sequencing of Klebsiella sp. strain G5.</title>
        <authorList>
            <person name="Chan K.-G."/>
            <person name="Chen J.-W."/>
        </authorList>
    </citation>
    <scope>NUCLEOTIDE SEQUENCE [LARGE SCALE GENOMIC DNA]</scope>
    <source>
        <strain evidence="6">G5</strain>
    </source>
</reference>
<dbReference type="RefSeq" id="WP_062742514.1">
    <property type="nucleotide sequence ID" value="NZ_CP012871.1"/>
</dbReference>
<dbReference type="EC" id="1.2.1.27" evidence="1"/>
<evidence type="ECO:0000256" key="1">
    <source>
        <dbReference type="ARBA" id="ARBA00013048"/>
    </source>
</evidence>
<dbReference type="PROSITE" id="PS00070">
    <property type="entry name" value="ALDEHYDE_DEHYDR_CYS"/>
    <property type="match status" value="1"/>
</dbReference>